<dbReference type="RefSeq" id="WP_173315951.1">
    <property type="nucleotide sequence ID" value="NZ_BAAAUE010000009.1"/>
</dbReference>
<dbReference type="InterPro" id="IPR028965">
    <property type="entry name" value="Imm7"/>
</dbReference>
<sequence length="131" mass="14628">MYEFHGWFGVAESSEESDAGSLDSGIVDLRARIDEIEWETGEVSLKLHNGEFFVLANGLMNRRRDEAADLDNLLHYIASRFPGSWGILYERSSDMDVPPGQGAFRVRVMARGAVSVRLDPSLSPVRPTIED</sequence>
<name>A0A7J0CA35_9ACTN</name>
<accession>A0A7J0CA35</accession>
<comment type="caution">
    <text evidence="1">The sequence shown here is derived from an EMBL/GenBank/DDBJ whole genome shotgun (WGS) entry which is preliminary data.</text>
</comment>
<organism evidence="1 2">
    <name type="scientific">Streptomyces fulvorobeus</name>
    <dbReference type="NCBI Taxonomy" id="284028"/>
    <lineage>
        <taxon>Bacteria</taxon>
        <taxon>Bacillati</taxon>
        <taxon>Actinomycetota</taxon>
        <taxon>Actinomycetes</taxon>
        <taxon>Kitasatosporales</taxon>
        <taxon>Streptomycetaceae</taxon>
        <taxon>Streptomyces</taxon>
    </lineage>
</organism>
<reference evidence="1 2" key="1">
    <citation type="submission" date="2020-05" db="EMBL/GenBank/DDBJ databases">
        <title>Whole genome shotgun sequence of Streptomyces fulvorobeus NBRC 15897.</title>
        <authorList>
            <person name="Komaki H."/>
            <person name="Tamura T."/>
        </authorList>
    </citation>
    <scope>NUCLEOTIDE SEQUENCE [LARGE SCALE GENOMIC DNA]</scope>
    <source>
        <strain evidence="1 2">NBRC 15897</strain>
    </source>
</reference>
<keyword evidence="2" id="KW-1185">Reference proteome</keyword>
<proteinExistence type="predicted"/>
<protein>
    <recommendedName>
        <fullName evidence="3">Immunity protein 7</fullName>
    </recommendedName>
</protein>
<dbReference type="Pfam" id="PF15585">
    <property type="entry name" value="Imm7"/>
    <property type="match status" value="1"/>
</dbReference>
<dbReference type="Proteomes" id="UP000498980">
    <property type="component" value="Unassembled WGS sequence"/>
</dbReference>
<dbReference type="AlphaFoldDB" id="A0A7J0CA35"/>
<dbReference type="EMBL" id="BLWC01000001">
    <property type="protein sequence ID" value="GFM99379.1"/>
    <property type="molecule type" value="Genomic_DNA"/>
</dbReference>
<evidence type="ECO:0008006" key="3">
    <source>
        <dbReference type="Google" id="ProtNLM"/>
    </source>
</evidence>
<evidence type="ECO:0000313" key="1">
    <source>
        <dbReference type="EMBL" id="GFM99379.1"/>
    </source>
</evidence>
<gene>
    <name evidence="1" type="ORF">Sfulv_41900</name>
</gene>
<evidence type="ECO:0000313" key="2">
    <source>
        <dbReference type="Proteomes" id="UP000498980"/>
    </source>
</evidence>